<dbReference type="Proteomes" id="UP001732720">
    <property type="component" value="Chromosome 11"/>
</dbReference>
<protein>
    <submittedName>
        <fullName evidence="2">Forkhead box protein N1 isoform X1</fullName>
    </submittedName>
</protein>
<gene>
    <name evidence="2" type="primary">Foxn1</name>
</gene>
<proteinExistence type="predicted"/>
<name>A0AC58KC72_CASCN</name>
<reference evidence="2" key="1">
    <citation type="submission" date="2025-08" db="UniProtKB">
        <authorList>
            <consortium name="RefSeq"/>
        </authorList>
    </citation>
    <scope>IDENTIFICATION</scope>
</reference>
<organism evidence="1 2">
    <name type="scientific">Castor canadensis</name>
    <name type="common">American beaver</name>
    <dbReference type="NCBI Taxonomy" id="51338"/>
    <lineage>
        <taxon>Eukaryota</taxon>
        <taxon>Metazoa</taxon>
        <taxon>Chordata</taxon>
        <taxon>Craniata</taxon>
        <taxon>Vertebrata</taxon>
        <taxon>Euteleostomi</taxon>
        <taxon>Mammalia</taxon>
        <taxon>Eutheria</taxon>
        <taxon>Euarchontoglires</taxon>
        <taxon>Glires</taxon>
        <taxon>Rodentia</taxon>
        <taxon>Castorimorpha</taxon>
        <taxon>Castoridae</taxon>
        <taxon>Castor</taxon>
    </lineage>
</organism>
<evidence type="ECO:0000313" key="1">
    <source>
        <dbReference type="Proteomes" id="UP001732720"/>
    </source>
</evidence>
<keyword evidence="1" id="KW-1185">Reference proteome</keyword>
<dbReference type="RefSeq" id="XP_073902545.1">
    <property type="nucleotide sequence ID" value="XM_074046444.1"/>
</dbReference>
<sequence length="665" mass="70886">MTPRSRDGGHGPEPTDWVMVSLLPPQSDVTLPGHTRLEGEPQGDLMQAPGLPGSPAPQSKHAGFSCSSFVPDGPPERAPSLPPHSPSIASPGPEQVQGHCPAGPGPGPFRLSPSDKYPGFGFEEGPTSSPGRFLKGNHVPFHPYKRHFHEDIFPDAQTALALEGHSFKTPGAPEAFEEIPVDVGEAESFLPGFPAEAWCNGLSYPSQEHSQVLQGAEVKVKPPALESPGMYCYQPPLQHMYCPSQPPFHQYSPGGGSYPVPYLGSAHYPYQRIAPQASTDGHQPLFPKPIYSYSILIFMALKNSKTGSLPVSEIYNFMTEHFPYFKTAPDGWKNSVRHNLSLNKCFEKVENKSGSSSRKGCLWALNPAKIDKMQEELQKWKRKDPIAVRKSMAKPEELDSLIGDKREKLGSPMLGCPPPGLAGSGPIRPLAPPAGLSQPLHSIHPAPGPIPGKNPLQDLLVGHAPSCYGQTYPHLSPGMAPPGPPQPLFPQPDGHLELRAQPGTPQDSPLPAHTPPSHSAKLLAEPSPARTVHDTLLSDTDLGTDLDAINPSLTDFDFQGNLWEQLKDDSLALDPLVLVTSSPTSSSMPQSLPPPNCFPSGPCLAETGNGAGELAPQGSGSSGTLGDLHLSTLYSAFVELEPTPPTAPAGPTVYLSPSSKPMALA</sequence>
<accession>A0AC58KC72</accession>
<evidence type="ECO:0000313" key="2">
    <source>
        <dbReference type="RefSeq" id="XP_073902545.1"/>
    </source>
</evidence>